<name>D5WQN1_KYRT2</name>
<feature type="coiled-coil region" evidence="1">
    <location>
        <begin position="159"/>
        <end position="186"/>
    </location>
</feature>
<dbReference type="Proteomes" id="UP000002368">
    <property type="component" value="Chromosome"/>
</dbReference>
<dbReference type="HOGENOM" id="CLU_1198512_0_0_9"/>
<evidence type="ECO:0000313" key="3">
    <source>
        <dbReference type="Proteomes" id="UP000002368"/>
    </source>
</evidence>
<reference evidence="2 3" key="1">
    <citation type="journal article" date="2011" name="Stand. Genomic Sci.">
        <title>Complete genome sequence of the thermophilic, hydrogen-oxidizing Bacillus tusciae type strain (T2) and reclassification in the new genus, Kyrpidia gen. nov. as Kyrpidia tusciae comb. nov. and emendation of the family Alicyclobacillaceae da Costa and Rainey, 2010.</title>
        <authorList>
            <person name="Klenk H.P."/>
            <person name="Lapidus A."/>
            <person name="Chertkov O."/>
            <person name="Copeland A."/>
            <person name="Del Rio T.G."/>
            <person name="Nolan M."/>
            <person name="Lucas S."/>
            <person name="Chen F."/>
            <person name="Tice H."/>
            <person name="Cheng J.F."/>
            <person name="Han C."/>
            <person name="Bruce D."/>
            <person name="Goodwin L."/>
            <person name="Pitluck S."/>
            <person name="Pati A."/>
            <person name="Ivanova N."/>
            <person name="Mavromatis K."/>
            <person name="Daum C."/>
            <person name="Chen A."/>
            <person name="Palaniappan K."/>
            <person name="Chang Y.J."/>
            <person name="Land M."/>
            <person name="Hauser L."/>
            <person name="Jeffries C.D."/>
            <person name="Detter J.C."/>
            <person name="Rohde M."/>
            <person name="Abt B."/>
            <person name="Pukall R."/>
            <person name="Goker M."/>
            <person name="Bristow J."/>
            <person name="Markowitz V."/>
            <person name="Hugenholtz P."/>
            <person name="Eisen J.A."/>
        </authorList>
    </citation>
    <scope>NUCLEOTIDE SEQUENCE [LARGE SCALE GENOMIC DNA]</scope>
    <source>
        <strain evidence="2 3">DSM 2912</strain>
    </source>
</reference>
<sequence>MNLPREISDAIKERERRRNALGRQQALVRELRAKANEYAAKGEVEQAAETQARLMALERVVLPEPEPLGPELVAALERAYAAAEMETRLRLEALLPRREELPERAFDGTMLRWAAEGKAAALVIEAERALARWRSWDIGYSYAVKPDPSRDPERYISTREAHLEEAQRVEAAIEEARKAIAEASNMPDMPPNCPLFAGRCRPAGNGTEYEVGGAWYPLGEYGLETTAKAMP</sequence>
<gene>
    <name evidence="2" type="ordered locus">Btus_1945</name>
</gene>
<dbReference type="AlphaFoldDB" id="D5WQN1"/>
<organism evidence="2 3">
    <name type="scientific">Kyrpidia tusciae (strain DSM 2912 / NBRC 15312 / T2)</name>
    <name type="common">Bacillus tusciae</name>
    <dbReference type="NCBI Taxonomy" id="562970"/>
    <lineage>
        <taxon>Bacteria</taxon>
        <taxon>Bacillati</taxon>
        <taxon>Bacillota</taxon>
        <taxon>Bacilli</taxon>
        <taxon>Bacillales</taxon>
        <taxon>Alicyclobacillaceae</taxon>
        <taxon>Kyrpidia</taxon>
    </lineage>
</organism>
<proteinExistence type="predicted"/>
<dbReference type="EMBL" id="CP002017">
    <property type="protein sequence ID" value="ADG06640.1"/>
    <property type="molecule type" value="Genomic_DNA"/>
</dbReference>
<accession>D5WQN1</accession>
<keyword evidence="1" id="KW-0175">Coiled coil</keyword>
<evidence type="ECO:0000256" key="1">
    <source>
        <dbReference type="SAM" id="Coils"/>
    </source>
</evidence>
<dbReference type="RefSeq" id="WP_013075926.1">
    <property type="nucleotide sequence ID" value="NC_014098.1"/>
</dbReference>
<protein>
    <submittedName>
        <fullName evidence="2">Uncharacterized protein</fullName>
    </submittedName>
</protein>
<keyword evidence="3" id="KW-1185">Reference proteome</keyword>
<dbReference type="KEGG" id="bts:Btus_1945"/>
<dbReference type="STRING" id="562970.Btus_1945"/>
<evidence type="ECO:0000313" key="2">
    <source>
        <dbReference type="EMBL" id="ADG06640.1"/>
    </source>
</evidence>